<protein>
    <submittedName>
        <fullName evidence="3">Outer surface protein D (OspD)</fullName>
    </submittedName>
</protein>
<dbReference type="Proteomes" id="UP000001807">
    <property type="component" value="Plasmid lp38"/>
</dbReference>
<sequence length="257" mass="28434">MKKLIKILLLSLFLLLSISCVHDKQELSSKSNLNNQKGYLDNEGANSNYESKKQSILSELNQLLKQTTNSLKEAKNTTDNLNASNEANKVVEAVINAVNLISSAADQVKSATKNMHDLAQMAEIDLEKIKNSSDKAIFASNLAKEAYSLTKAAEQNMQKLYKEQQKISESESESDYSDSAEIKQAKEAVEIAWKATVEAKDKLIDVENTVKETLDKIKTETTNNTKLADIKEAAELVLQIAKNAKEIVQEVVALLNT</sequence>
<dbReference type="Pfam" id="PF03207">
    <property type="entry name" value="OspD"/>
    <property type="match status" value="1"/>
</dbReference>
<dbReference type="PROSITE" id="PS51257">
    <property type="entry name" value="PROKAR_LIPOPROTEIN"/>
    <property type="match status" value="1"/>
</dbReference>
<reference evidence="3 4" key="1">
    <citation type="journal article" date="1997" name="Nature">
        <title>Genomic sequence of a Lyme disease spirochaete, Borrelia burgdorferi.</title>
        <authorList>
            <person name="Fraser C.M."/>
            <person name="Casjens S."/>
            <person name="Huang W.M."/>
            <person name="Sutton G.G."/>
            <person name="Clayton R."/>
            <person name="Lathigra R."/>
            <person name="White O."/>
            <person name="Ketchum K.A."/>
            <person name="Dodson R."/>
            <person name="Hickey E.K."/>
            <person name="Gwinn M."/>
            <person name="Dougherty B."/>
            <person name="Tomb J.F."/>
            <person name="Fleischmann R.D."/>
            <person name="Richardson D."/>
            <person name="Peterson J."/>
            <person name="Kerlavage A.R."/>
            <person name="Quackenbush J."/>
            <person name="Salzberg S."/>
            <person name="Hanson M."/>
            <person name="van Vugt R."/>
            <person name="Palmer N."/>
            <person name="Adams M.D."/>
            <person name="Gocayne J."/>
            <person name="Weidman J."/>
            <person name="Utterback T."/>
            <person name="Watthey L."/>
            <person name="McDonald L."/>
            <person name="Artiach P."/>
            <person name="Bowman C."/>
            <person name="Garland S."/>
            <person name="Fuji C."/>
            <person name="Cotton M.D."/>
            <person name="Horst K."/>
            <person name="Roberts K."/>
            <person name="Hatch B."/>
            <person name="Smith H.O."/>
            <person name="Venter J.C."/>
        </authorList>
    </citation>
    <scope>NUCLEOTIDE SEQUENCE [LARGE SCALE GENOMIC DNA]</scope>
    <source>
        <strain evidence="4">ATCC 35210 / DSM 4680 / CIP 102532 / B31</strain>
    </source>
</reference>
<feature type="chain" id="PRO_5003609304" evidence="2">
    <location>
        <begin position="24"/>
        <end position="257"/>
    </location>
</feature>
<keyword evidence="2" id="KW-0732">Signal</keyword>
<name>H7C7Q2_BORBU</name>
<dbReference type="RefSeq" id="WP_010890353.1">
    <property type="nucleotide sequence ID" value="NC_001856.1"/>
</dbReference>
<dbReference type="PIR" id="B70246">
    <property type="entry name" value="B70246"/>
</dbReference>
<dbReference type="GO" id="GO:0016020">
    <property type="term" value="C:membrane"/>
    <property type="evidence" value="ECO:0000314"/>
    <property type="project" value="CAFA"/>
</dbReference>
<geneLocation type="plasmid" evidence="3 4">
    <name>lp38</name>
</geneLocation>
<dbReference type="HOGENOM" id="CLU_094482_0_0_12"/>
<dbReference type="SMR" id="H7C7Q2"/>
<accession>H7C7Q2</accession>
<proteinExistence type="predicted"/>
<keyword evidence="4" id="KW-1185">Reference proteome</keyword>
<dbReference type="AlphaFoldDB" id="H7C7Q2"/>
<dbReference type="KEGG" id="bbu:BB_J09"/>
<keyword evidence="1" id="KW-0175">Coiled coil</keyword>
<dbReference type="InterPro" id="IPR004894">
    <property type="entry name" value="OspD"/>
</dbReference>
<dbReference type="EnsemblBacteria" id="AAC66084">
    <property type="protein sequence ID" value="AAC66084"/>
    <property type="gene ID" value="BB_J09"/>
</dbReference>
<organism evidence="3 4">
    <name type="scientific">Borreliella burgdorferi (strain ATCC 35210 / DSM 4680 / CIP 102532 / B31)</name>
    <name type="common">Borrelia burgdorferi</name>
    <dbReference type="NCBI Taxonomy" id="224326"/>
    <lineage>
        <taxon>Bacteria</taxon>
        <taxon>Pseudomonadati</taxon>
        <taxon>Spirochaetota</taxon>
        <taxon>Spirochaetia</taxon>
        <taxon>Spirochaetales</taxon>
        <taxon>Borreliaceae</taxon>
        <taxon>Borreliella</taxon>
    </lineage>
</organism>
<feature type="coiled-coil region" evidence="1">
    <location>
        <begin position="46"/>
        <end position="84"/>
    </location>
</feature>
<evidence type="ECO:0000256" key="2">
    <source>
        <dbReference type="SAM" id="SignalP"/>
    </source>
</evidence>
<keyword evidence="3" id="KW-0614">Plasmid</keyword>
<dbReference type="EMBL" id="AE000787">
    <property type="protein sequence ID" value="AAC66084.1"/>
    <property type="molecule type" value="Genomic_DNA"/>
</dbReference>
<evidence type="ECO:0000313" key="3">
    <source>
        <dbReference type="EMBL" id="AAC66084.1"/>
    </source>
</evidence>
<dbReference type="PATRIC" id="fig|224326.49.peg.1479"/>
<feature type="signal peptide" evidence="2">
    <location>
        <begin position="1"/>
        <end position="23"/>
    </location>
</feature>
<evidence type="ECO:0000256" key="1">
    <source>
        <dbReference type="SAM" id="Coils"/>
    </source>
</evidence>
<evidence type="ECO:0000313" key="4">
    <source>
        <dbReference type="Proteomes" id="UP000001807"/>
    </source>
</evidence>
<gene>
    <name evidence="3" type="primary">ospD</name>
    <name evidence="3" type="ordered locus">BB_J09</name>
</gene>
<dbReference type="OrthoDB" id="352888at2"/>